<dbReference type="GO" id="GO:0008863">
    <property type="term" value="F:formate dehydrogenase (NAD+) activity"/>
    <property type="evidence" value="ECO:0007669"/>
    <property type="project" value="UniProtKB-EC"/>
</dbReference>
<dbReference type="Proteomes" id="UP001208689">
    <property type="component" value="Chromosome"/>
</dbReference>
<evidence type="ECO:0000313" key="5">
    <source>
        <dbReference type="Proteomes" id="UP001208689"/>
    </source>
</evidence>
<dbReference type="InterPro" id="IPR050223">
    <property type="entry name" value="D-isomer_2-hydroxyacid_DH"/>
</dbReference>
<dbReference type="Pfam" id="PF02826">
    <property type="entry name" value="2-Hacid_dh_C"/>
    <property type="match status" value="1"/>
</dbReference>
<accession>A0ABY6HV66</accession>
<dbReference type="SUPFAM" id="SSF51735">
    <property type="entry name" value="NAD(P)-binding Rossmann-fold domains"/>
    <property type="match status" value="1"/>
</dbReference>
<organism evidence="4 5">
    <name type="scientific">Candidatus Lokiarchaeum ossiferum</name>
    <dbReference type="NCBI Taxonomy" id="2951803"/>
    <lineage>
        <taxon>Archaea</taxon>
        <taxon>Promethearchaeati</taxon>
        <taxon>Promethearchaeota</taxon>
        <taxon>Promethearchaeia</taxon>
        <taxon>Promethearchaeales</taxon>
        <taxon>Promethearchaeaceae</taxon>
        <taxon>Candidatus Lokiarchaeum</taxon>
    </lineage>
</organism>
<dbReference type="InterPro" id="IPR006140">
    <property type="entry name" value="D-isomer_DH_NAD-bd"/>
</dbReference>
<feature type="domain" description="D-isomer specific 2-hydroxyacid dehydrogenase NAD-binding" evidence="3">
    <location>
        <begin position="115"/>
        <end position="305"/>
    </location>
</feature>
<gene>
    <name evidence="4" type="ORF">NEF87_003693</name>
</gene>
<name>A0ABY6HV66_9ARCH</name>
<evidence type="ECO:0000313" key="4">
    <source>
        <dbReference type="EMBL" id="UYP47408.1"/>
    </source>
</evidence>
<dbReference type="Gene3D" id="3.40.50.720">
    <property type="entry name" value="NAD(P)-binding Rossmann-like Domain"/>
    <property type="match status" value="2"/>
</dbReference>
<dbReference type="EMBL" id="CP104013">
    <property type="protein sequence ID" value="UYP47408.1"/>
    <property type="molecule type" value="Genomic_DNA"/>
</dbReference>
<dbReference type="PANTHER" id="PTHR10996">
    <property type="entry name" value="2-HYDROXYACID DEHYDROGENASE-RELATED"/>
    <property type="match status" value="1"/>
</dbReference>
<dbReference type="InterPro" id="IPR036291">
    <property type="entry name" value="NAD(P)-bd_dom_sf"/>
</dbReference>
<evidence type="ECO:0000256" key="2">
    <source>
        <dbReference type="ARBA" id="ARBA00023027"/>
    </source>
</evidence>
<keyword evidence="2" id="KW-0520">NAD</keyword>
<evidence type="ECO:0000256" key="1">
    <source>
        <dbReference type="ARBA" id="ARBA00023002"/>
    </source>
</evidence>
<reference evidence="4" key="1">
    <citation type="submission" date="2022-09" db="EMBL/GenBank/DDBJ databases">
        <title>Actin cytoskeleton and complex cell architecture in an #Asgard archaeon.</title>
        <authorList>
            <person name="Ponce Toledo R.I."/>
            <person name="Schleper C."/>
            <person name="Rodrigues Oliveira T."/>
            <person name="Wollweber F."/>
            <person name="Xu J."/>
            <person name="Rittmann S."/>
            <person name="Klingl A."/>
            <person name="Pilhofer M."/>
        </authorList>
    </citation>
    <scope>NUCLEOTIDE SEQUENCE</scope>
    <source>
        <strain evidence="4">B-35</strain>
    </source>
</reference>
<protein>
    <submittedName>
        <fullName evidence="4">Formate dehydrogenase, mitochondrial</fullName>
        <ecNumber evidence="4">1.17.1.9</ecNumber>
    </submittedName>
</protein>
<sequence length="342" mass="39244">MENLSKISVLFIWDVNERLKTYLKSKLEQLSNLNLIFPKDLSEENLLSLAPKASVIIGWRPDIKMLQSADQLKLFINPGAGVQHLIPIFRDLERKDQIILVNGHGNSYFTAQHAVALLLSLTNKIILHHDWMKQGKWRTGDSEAKSVPLWKKKVGLIGYGAINKKVHQLLSAFQCEFSILRRSWENTNEQLLTPVTRYEPSEIRKFMGNIDFCIVAVPQTGNTVNMIQKDELNRLGRTGFLVSVARGQVINEEDLYYALNENRIAGAAIDVWYDYSPEPNTDNQKFPYHFPFHELPNIVLSPHRAASPFDNLDRWDEVVENLTKISEGKKDFINQVNIANEY</sequence>
<proteinExistence type="predicted"/>
<dbReference type="SUPFAM" id="SSF52283">
    <property type="entry name" value="Formate/glycerate dehydrogenase catalytic domain-like"/>
    <property type="match status" value="1"/>
</dbReference>
<dbReference type="PANTHER" id="PTHR10996:SF178">
    <property type="entry name" value="2-HYDROXYACID DEHYDROGENASE YGL185C-RELATED"/>
    <property type="match status" value="1"/>
</dbReference>
<keyword evidence="1 4" id="KW-0560">Oxidoreductase</keyword>
<evidence type="ECO:0000259" key="3">
    <source>
        <dbReference type="Pfam" id="PF02826"/>
    </source>
</evidence>
<dbReference type="EC" id="1.17.1.9" evidence="4"/>
<keyword evidence="5" id="KW-1185">Reference proteome</keyword>